<evidence type="ECO:0000256" key="2">
    <source>
        <dbReference type="SAM" id="SignalP"/>
    </source>
</evidence>
<dbReference type="Proteomes" id="UP001153714">
    <property type="component" value="Chromosome 21"/>
</dbReference>
<feature type="compositionally biased region" description="Basic and acidic residues" evidence="1">
    <location>
        <begin position="143"/>
        <end position="156"/>
    </location>
</feature>
<feature type="compositionally biased region" description="Basic and acidic residues" evidence="1">
    <location>
        <begin position="108"/>
        <end position="120"/>
    </location>
</feature>
<evidence type="ECO:0000256" key="1">
    <source>
        <dbReference type="SAM" id="MobiDB-lite"/>
    </source>
</evidence>
<reference evidence="3" key="2">
    <citation type="submission" date="2022-10" db="EMBL/GenBank/DDBJ databases">
        <authorList>
            <consortium name="ENA_rothamsted_submissions"/>
            <consortium name="culmorum"/>
            <person name="King R."/>
        </authorList>
    </citation>
    <scope>NUCLEOTIDE SEQUENCE</scope>
</reference>
<dbReference type="AlphaFoldDB" id="A0A9N9R6K6"/>
<feature type="chain" id="PRO_5040412128" evidence="2">
    <location>
        <begin position="22"/>
        <end position="457"/>
    </location>
</feature>
<organism evidence="3 4">
    <name type="scientific">Diatraea saccharalis</name>
    <name type="common">sugarcane borer</name>
    <dbReference type="NCBI Taxonomy" id="40085"/>
    <lineage>
        <taxon>Eukaryota</taxon>
        <taxon>Metazoa</taxon>
        <taxon>Ecdysozoa</taxon>
        <taxon>Arthropoda</taxon>
        <taxon>Hexapoda</taxon>
        <taxon>Insecta</taxon>
        <taxon>Pterygota</taxon>
        <taxon>Neoptera</taxon>
        <taxon>Endopterygota</taxon>
        <taxon>Lepidoptera</taxon>
        <taxon>Glossata</taxon>
        <taxon>Ditrysia</taxon>
        <taxon>Pyraloidea</taxon>
        <taxon>Crambidae</taxon>
        <taxon>Crambinae</taxon>
        <taxon>Diatraea</taxon>
    </lineage>
</organism>
<reference evidence="3" key="1">
    <citation type="submission" date="2021-12" db="EMBL/GenBank/DDBJ databases">
        <authorList>
            <person name="King R."/>
        </authorList>
    </citation>
    <scope>NUCLEOTIDE SEQUENCE</scope>
</reference>
<gene>
    <name evidence="3" type="ORF">DIATSA_LOCUS7951</name>
</gene>
<evidence type="ECO:0000313" key="3">
    <source>
        <dbReference type="EMBL" id="CAG9790282.1"/>
    </source>
</evidence>
<feature type="compositionally biased region" description="Polar residues" evidence="1">
    <location>
        <begin position="170"/>
        <end position="184"/>
    </location>
</feature>
<feature type="compositionally biased region" description="Polar residues" evidence="1">
    <location>
        <begin position="51"/>
        <end position="61"/>
    </location>
</feature>
<evidence type="ECO:0000313" key="4">
    <source>
        <dbReference type="Proteomes" id="UP001153714"/>
    </source>
</evidence>
<feature type="region of interest" description="Disordered" evidence="1">
    <location>
        <begin position="268"/>
        <end position="365"/>
    </location>
</feature>
<proteinExistence type="predicted"/>
<feature type="compositionally biased region" description="Basic and acidic residues" evidence="1">
    <location>
        <begin position="20"/>
        <end position="36"/>
    </location>
</feature>
<protein>
    <submittedName>
        <fullName evidence="3">Uncharacterized protein</fullName>
    </submittedName>
</protein>
<keyword evidence="4" id="KW-1185">Reference proteome</keyword>
<feature type="signal peptide" evidence="2">
    <location>
        <begin position="1"/>
        <end position="21"/>
    </location>
</feature>
<keyword evidence="2" id="KW-0732">Signal</keyword>
<dbReference type="EMBL" id="OU893352">
    <property type="protein sequence ID" value="CAG9790282.1"/>
    <property type="molecule type" value="Genomic_DNA"/>
</dbReference>
<name>A0A9N9R6K6_9NEOP</name>
<sequence length="457" mass="48733">MAFSILKPFLVLVGGLDSAGSERSDAVDDSPYRGDEPCAGGSARSEEKGPSQGQGSVSSFLSKLGLAKDPSKGQRVAGRGSGGRGRNPQPNVGKVSGDVLEVLGTDDLLSRDLSHSRDPSVETIGPTEKEVDRCSRRASTAKSDIDGDMSFRERSRSRSRSPNRVTTRSQTRAQLMASSTSSPTLAKLDCTKSSAKGKEADVSLSLSTSDLTEIVRGESVPVLTLDRSMSGSVCSLEGSRKGPFHLRIPTRGAIRGSTAPLDKALTATPLCKDGRNPSPPNIGSNISLGKRVHNSSDSSEGSGGSNETLTEHAHKRQAIELSPTRIPDVCDSLHSSNSEDNAEEDSVFFRRPPPSPRRKKTLAEHHVGVSAAKRKGRVDPEADIDIDDLSGSDDEELPIELDPELPEGSSVLEVHNKAMNYLDSIEEQCAKSRNLKGTVRKPSILALLIFVSSSRRT</sequence>
<feature type="region of interest" description="Disordered" evidence="1">
    <location>
        <begin position="19"/>
        <end position="205"/>
    </location>
</feature>
<accession>A0A9N9R6K6</accession>